<protein>
    <submittedName>
        <fullName evidence="3">Pentachlorophenol 4-monooxygenase</fullName>
        <ecNumber evidence="3">1.14.13.50</ecNumber>
    </submittedName>
</protein>
<dbReference type="RefSeq" id="WP_031135195.1">
    <property type="nucleotide sequence ID" value="NZ_CP017316.1"/>
</dbReference>
<dbReference type="EMBL" id="CP017316">
    <property type="protein sequence ID" value="AOT59452.1"/>
    <property type="molecule type" value="Genomic_DNA"/>
</dbReference>
<dbReference type="EC" id="1.14.13.50" evidence="3"/>
<evidence type="ECO:0000259" key="2">
    <source>
        <dbReference type="Pfam" id="PF01494"/>
    </source>
</evidence>
<dbReference type="PATRIC" id="fig|285473.5.peg.2399"/>
<accession>A0A1D8G1W8</accession>
<dbReference type="OrthoDB" id="9791689at2"/>
<dbReference type="PANTHER" id="PTHR43476">
    <property type="entry name" value="3-(3-HYDROXY-PHENYL)PROPIONATE/3-HYDROXYCINNAMIC ACID HYDROXYLASE"/>
    <property type="match status" value="1"/>
</dbReference>
<dbReference type="Pfam" id="PF01494">
    <property type="entry name" value="FAD_binding_3"/>
    <property type="match status" value="1"/>
</dbReference>
<dbReference type="InterPro" id="IPR036188">
    <property type="entry name" value="FAD/NAD-bd_sf"/>
</dbReference>
<dbReference type="InterPro" id="IPR050631">
    <property type="entry name" value="PheA/TfdB_FAD_monoxygenase"/>
</dbReference>
<dbReference type="SUPFAM" id="SSF51905">
    <property type="entry name" value="FAD/NAD(P)-binding domain"/>
    <property type="match status" value="1"/>
</dbReference>
<keyword evidence="4" id="KW-1185">Reference proteome</keyword>
<organism evidence="3 4">
    <name type="scientific">Streptomyces rubrolavendulae</name>
    <dbReference type="NCBI Taxonomy" id="285473"/>
    <lineage>
        <taxon>Bacteria</taxon>
        <taxon>Bacillati</taxon>
        <taxon>Actinomycetota</taxon>
        <taxon>Actinomycetes</taxon>
        <taxon>Kitasatosporales</taxon>
        <taxon>Streptomycetaceae</taxon>
        <taxon>Streptomyces</taxon>
    </lineage>
</organism>
<dbReference type="Gene3D" id="3.50.50.60">
    <property type="entry name" value="FAD/NAD(P)-binding domain"/>
    <property type="match status" value="2"/>
</dbReference>
<dbReference type="PANTHER" id="PTHR43476:SF5">
    <property type="entry name" value="FAD-DEPENDENT MONOOXYGENASE"/>
    <property type="match status" value="1"/>
</dbReference>
<keyword evidence="1 3" id="KW-0560">Oxidoreductase</keyword>
<dbReference type="GO" id="GO:0071949">
    <property type="term" value="F:FAD binding"/>
    <property type="evidence" value="ECO:0007669"/>
    <property type="project" value="InterPro"/>
</dbReference>
<dbReference type="InterPro" id="IPR002938">
    <property type="entry name" value="FAD-bd"/>
</dbReference>
<dbReference type="NCBIfam" id="NF004833">
    <property type="entry name" value="PRK06185.1-1"/>
    <property type="match status" value="1"/>
</dbReference>
<dbReference type="NCBIfam" id="NF004834">
    <property type="entry name" value="PRK06185.1-3"/>
    <property type="match status" value="1"/>
</dbReference>
<gene>
    <name evidence="3" type="primary">pcpB_1</name>
    <name evidence="3" type="ORF">A4G23_02294</name>
</gene>
<feature type="domain" description="FAD-binding" evidence="2">
    <location>
        <begin position="6"/>
        <end position="342"/>
    </location>
</feature>
<sequence length="406" mass="45303">MATSRTTCAIAGGGPAGLMLGMLLARAGVDTVVLEKHDDFLRDFRGDTVHASTHQLMDELNLGAAFRKLAHQRIERLQVVTDDGPFTLADFTRLPGRFPYITFLPQWDFLNFLLEEARRFPNFRFVKNAEVLGVTTAGRRVTGLRYKDADGEEQELRADLTVGTDGRRSAVRASAGMRPRVFGSKMDVLWFRLTKEDGDPGGMVGRLSDGQLFVRIERVGHWQAAIAVRKGGYEELRARGLDRFREQLAALTPFLAGRLEGDLRSWDDVKVLDVQIDRLDRWWRPGLLCLGDAAHTMSPIMGVGINLAVQDAVAAANVLARPLRDGTLADEHLARVQKRRMPPTAATQRVQRFLQTRFLEPWVRGEGKSTTPVVLRALKRVPPLQGGPARTMAIGLRPERPDPMLR</sequence>
<reference evidence="3 4" key="1">
    <citation type="submission" date="2016-09" db="EMBL/GenBank/DDBJ databases">
        <title>Streptomyces rubrolavendulae MJM4426 Genome sequencing and assembly.</title>
        <authorList>
            <person name="Kim J.-G."/>
        </authorList>
    </citation>
    <scope>NUCLEOTIDE SEQUENCE [LARGE SCALE GENOMIC DNA]</scope>
    <source>
        <strain evidence="3 4">MJM4426</strain>
    </source>
</reference>
<dbReference type="KEGG" id="srn:A4G23_02294"/>
<evidence type="ECO:0000313" key="4">
    <source>
        <dbReference type="Proteomes" id="UP000095349"/>
    </source>
</evidence>
<dbReference type="GeneID" id="91403841"/>
<dbReference type="GO" id="GO:0018677">
    <property type="term" value="F:pentachlorophenol monooxygenase activity"/>
    <property type="evidence" value="ECO:0007669"/>
    <property type="project" value="UniProtKB-EC"/>
</dbReference>
<dbReference type="AlphaFoldDB" id="A0A1D8G1W8"/>
<name>A0A1D8G1W8_9ACTN</name>
<evidence type="ECO:0000256" key="1">
    <source>
        <dbReference type="ARBA" id="ARBA00023002"/>
    </source>
</evidence>
<keyword evidence="3" id="KW-0503">Monooxygenase</keyword>
<dbReference type="STRING" id="285473.A4G23_02294"/>
<dbReference type="PRINTS" id="PR00420">
    <property type="entry name" value="RNGMNOXGNASE"/>
</dbReference>
<proteinExistence type="predicted"/>
<evidence type="ECO:0000313" key="3">
    <source>
        <dbReference type="EMBL" id="AOT59452.1"/>
    </source>
</evidence>
<dbReference type="Proteomes" id="UP000095349">
    <property type="component" value="Chromosome"/>
</dbReference>